<accession>A0A2K4ZNY6</accession>
<dbReference type="EMBL" id="OFSM01000041">
    <property type="protein sequence ID" value="SOY32179.1"/>
    <property type="molecule type" value="Genomic_DNA"/>
</dbReference>
<reference evidence="1 2" key="1">
    <citation type="submission" date="2018-01" db="EMBL/GenBank/DDBJ databases">
        <authorList>
            <person name="Gaut B.S."/>
            <person name="Morton B.R."/>
            <person name="Clegg M.T."/>
            <person name="Duvall M.R."/>
        </authorList>
    </citation>
    <scope>NUCLEOTIDE SEQUENCE [LARGE SCALE GENOMIC DNA]</scope>
    <source>
        <strain evidence="1">GP69</strain>
    </source>
</reference>
<name>A0A2K4ZNY6_9FIRM</name>
<protein>
    <submittedName>
        <fullName evidence="1">Uncharacterized protein</fullName>
    </submittedName>
</protein>
<gene>
    <name evidence="1" type="ORF">AMURIS_04937</name>
</gene>
<proteinExistence type="predicted"/>
<dbReference type="Proteomes" id="UP000236311">
    <property type="component" value="Unassembled WGS sequence"/>
</dbReference>
<keyword evidence="2" id="KW-1185">Reference proteome</keyword>
<organism evidence="1 2">
    <name type="scientific">Acetatifactor muris</name>
    <dbReference type="NCBI Taxonomy" id="879566"/>
    <lineage>
        <taxon>Bacteria</taxon>
        <taxon>Bacillati</taxon>
        <taxon>Bacillota</taxon>
        <taxon>Clostridia</taxon>
        <taxon>Lachnospirales</taxon>
        <taxon>Lachnospiraceae</taxon>
        <taxon>Acetatifactor</taxon>
    </lineage>
</organism>
<dbReference type="AlphaFoldDB" id="A0A2K4ZNY6"/>
<evidence type="ECO:0000313" key="1">
    <source>
        <dbReference type="EMBL" id="SOY32179.1"/>
    </source>
</evidence>
<dbReference type="RefSeq" id="WP_242982608.1">
    <property type="nucleotide sequence ID" value="NZ_JANJZD010000046.1"/>
</dbReference>
<evidence type="ECO:0000313" key="2">
    <source>
        <dbReference type="Proteomes" id="UP000236311"/>
    </source>
</evidence>
<sequence>MAVDADGSPILMPAKIFKQIAGESIEPEECRAVLGKQTFETVYGLYIEWHTVSSTDCPLWELCQTSHQYCCL</sequence>